<keyword evidence="1" id="KW-1185">Reference proteome</keyword>
<dbReference type="AlphaFoldDB" id="A0A0M3IAX3"/>
<name>A0A0M3IAX3_ASCLU</name>
<evidence type="ECO:0000313" key="1">
    <source>
        <dbReference type="Proteomes" id="UP000036681"/>
    </source>
</evidence>
<accession>A0A0M3IAX3</accession>
<sequence>MAEGRKPSFIWKKVDPVEGTRGVSFDVNGTLLAQLVCVESVELWCFARFTIVWYSIEKVGEVNEIDAACHANCSGTGSSPY</sequence>
<evidence type="ECO:0000313" key="2">
    <source>
        <dbReference type="WBParaSite" id="ALUE_0001478001-mRNA-1"/>
    </source>
</evidence>
<protein>
    <submittedName>
        <fullName evidence="2">RNase H domain-containing protein</fullName>
    </submittedName>
</protein>
<reference evidence="2" key="1">
    <citation type="submission" date="2017-02" db="UniProtKB">
        <authorList>
            <consortium name="WormBaseParasite"/>
        </authorList>
    </citation>
    <scope>IDENTIFICATION</scope>
</reference>
<dbReference type="WBParaSite" id="ALUE_0001478001-mRNA-1">
    <property type="protein sequence ID" value="ALUE_0001478001-mRNA-1"/>
    <property type="gene ID" value="ALUE_0001478001"/>
</dbReference>
<dbReference type="Proteomes" id="UP000036681">
    <property type="component" value="Unplaced"/>
</dbReference>
<organism evidence="1 2">
    <name type="scientific">Ascaris lumbricoides</name>
    <name type="common">Giant roundworm</name>
    <dbReference type="NCBI Taxonomy" id="6252"/>
    <lineage>
        <taxon>Eukaryota</taxon>
        <taxon>Metazoa</taxon>
        <taxon>Ecdysozoa</taxon>
        <taxon>Nematoda</taxon>
        <taxon>Chromadorea</taxon>
        <taxon>Rhabditida</taxon>
        <taxon>Spirurina</taxon>
        <taxon>Ascaridomorpha</taxon>
        <taxon>Ascaridoidea</taxon>
        <taxon>Ascarididae</taxon>
        <taxon>Ascaris</taxon>
    </lineage>
</organism>
<proteinExistence type="predicted"/>